<evidence type="ECO:0000259" key="3">
    <source>
        <dbReference type="Pfam" id="PF02709"/>
    </source>
</evidence>
<dbReference type="SUPFAM" id="SSF53448">
    <property type="entry name" value="Nucleotide-diphospho-sugar transferases"/>
    <property type="match status" value="1"/>
</dbReference>
<name>A0A4R1M733_9SPHI</name>
<feature type="domain" description="Glycosyltransferase 2-like" evidence="2">
    <location>
        <begin position="7"/>
        <end position="106"/>
    </location>
</feature>
<dbReference type="InterPro" id="IPR029044">
    <property type="entry name" value="Nucleotide-diphossugar_trans"/>
</dbReference>
<dbReference type="GO" id="GO:0016740">
    <property type="term" value="F:transferase activity"/>
    <property type="evidence" value="ECO:0007669"/>
    <property type="project" value="UniProtKB-KW"/>
</dbReference>
<dbReference type="OrthoDB" id="9801954at2"/>
<dbReference type="InterPro" id="IPR050834">
    <property type="entry name" value="Glycosyltransf_2"/>
</dbReference>
<evidence type="ECO:0000259" key="2">
    <source>
        <dbReference type="Pfam" id="PF00535"/>
    </source>
</evidence>
<accession>A0A4R1M733</accession>
<dbReference type="Pfam" id="PF02709">
    <property type="entry name" value="Glyco_transf_7C"/>
    <property type="match status" value="1"/>
</dbReference>
<dbReference type="EMBL" id="SMGO01000001">
    <property type="protein sequence ID" value="TCK85629.1"/>
    <property type="molecule type" value="Genomic_DNA"/>
</dbReference>
<dbReference type="InterPro" id="IPR027791">
    <property type="entry name" value="Galactosyl_T_C"/>
</dbReference>
<keyword evidence="1 4" id="KW-0808">Transferase</keyword>
<sequence length="273" mass="31497">MDQITISLIISVYKNIKDLKVILDNLHYQTHLPDEIIISEDGNSSEMKLFIENYSIDIPLVHLSQEDKGWQKNKALNNAIIKAKYEYLIFIDGDCVLHTKFIQNHLLLSNPQHILAGKRVKLGPTYSEKLSNIKLPEFQKKIIPEARKLLKDNATFYEEAIYIPLNPLTKIIIQKLGISSIKGCNFSCYKTAILAINGFDEDYIKPAIGEDHDLVWRFEGLGYKIVSIKHFAVQYHLYHKENWSSQEENLILLKQKQKAKTFICLNGIKKTHS</sequence>
<dbReference type="Gene3D" id="3.90.550.10">
    <property type="entry name" value="Spore Coat Polysaccharide Biosynthesis Protein SpsA, Chain A"/>
    <property type="match status" value="1"/>
</dbReference>
<evidence type="ECO:0000313" key="4">
    <source>
        <dbReference type="EMBL" id="TCK85629.1"/>
    </source>
</evidence>
<reference evidence="4 5" key="1">
    <citation type="submission" date="2019-03" db="EMBL/GenBank/DDBJ databases">
        <title>Genomic Encyclopedia of Archaeal and Bacterial Type Strains, Phase II (KMG-II): from individual species to whole genera.</title>
        <authorList>
            <person name="Goeker M."/>
        </authorList>
    </citation>
    <scope>NUCLEOTIDE SEQUENCE [LARGE SCALE GENOMIC DNA]</scope>
    <source>
        <strain evidence="4 5">DSM 22554</strain>
    </source>
</reference>
<dbReference type="Proteomes" id="UP000294616">
    <property type="component" value="Unassembled WGS sequence"/>
</dbReference>
<feature type="domain" description="Galactosyltransferase C-terminal" evidence="3">
    <location>
        <begin position="175"/>
        <end position="240"/>
    </location>
</feature>
<evidence type="ECO:0000256" key="1">
    <source>
        <dbReference type="ARBA" id="ARBA00022679"/>
    </source>
</evidence>
<keyword evidence="5" id="KW-1185">Reference proteome</keyword>
<protein>
    <submittedName>
        <fullName evidence="4">GT2 family glycosyltransferase</fullName>
    </submittedName>
</protein>
<organism evidence="4 5">
    <name type="scientific">Albibacterium bauzanense</name>
    <dbReference type="NCBI Taxonomy" id="653929"/>
    <lineage>
        <taxon>Bacteria</taxon>
        <taxon>Pseudomonadati</taxon>
        <taxon>Bacteroidota</taxon>
        <taxon>Sphingobacteriia</taxon>
        <taxon>Sphingobacteriales</taxon>
        <taxon>Sphingobacteriaceae</taxon>
        <taxon>Albibacterium</taxon>
    </lineage>
</organism>
<proteinExistence type="predicted"/>
<dbReference type="AlphaFoldDB" id="A0A4R1M733"/>
<dbReference type="RefSeq" id="WP_132221984.1">
    <property type="nucleotide sequence ID" value="NZ_SMGO01000001.1"/>
</dbReference>
<dbReference type="Pfam" id="PF00535">
    <property type="entry name" value="Glycos_transf_2"/>
    <property type="match status" value="1"/>
</dbReference>
<evidence type="ECO:0000313" key="5">
    <source>
        <dbReference type="Proteomes" id="UP000294616"/>
    </source>
</evidence>
<comment type="caution">
    <text evidence="4">The sequence shown here is derived from an EMBL/GenBank/DDBJ whole genome shotgun (WGS) entry which is preliminary data.</text>
</comment>
<dbReference type="PANTHER" id="PTHR43685">
    <property type="entry name" value="GLYCOSYLTRANSFERASE"/>
    <property type="match status" value="1"/>
</dbReference>
<gene>
    <name evidence="4" type="ORF">C8N28_0941</name>
</gene>
<dbReference type="InterPro" id="IPR001173">
    <property type="entry name" value="Glyco_trans_2-like"/>
</dbReference>
<dbReference type="PANTHER" id="PTHR43685:SF3">
    <property type="entry name" value="SLR2126 PROTEIN"/>
    <property type="match status" value="1"/>
</dbReference>